<gene>
    <name evidence="2" type="ORF">PLEPLA_LOCUS37451</name>
</gene>
<evidence type="ECO:0000313" key="2">
    <source>
        <dbReference type="EMBL" id="CAB1449765.1"/>
    </source>
</evidence>
<comment type="caution">
    <text evidence="2">The sequence shown here is derived from an EMBL/GenBank/DDBJ whole genome shotgun (WGS) entry which is preliminary data.</text>
</comment>
<dbReference type="EMBL" id="CADEAL010004026">
    <property type="protein sequence ID" value="CAB1449765.1"/>
    <property type="molecule type" value="Genomic_DNA"/>
</dbReference>
<evidence type="ECO:0000313" key="3">
    <source>
        <dbReference type="Proteomes" id="UP001153269"/>
    </source>
</evidence>
<organism evidence="2 3">
    <name type="scientific">Pleuronectes platessa</name>
    <name type="common">European plaice</name>
    <dbReference type="NCBI Taxonomy" id="8262"/>
    <lineage>
        <taxon>Eukaryota</taxon>
        <taxon>Metazoa</taxon>
        <taxon>Chordata</taxon>
        <taxon>Craniata</taxon>
        <taxon>Vertebrata</taxon>
        <taxon>Euteleostomi</taxon>
        <taxon>Actinopterygii</taxon>
        <taxon>Neopterygii</taxon>
        <taxon>Teleostei</taxon>
        <taxon>Neoteleostei</taxon>
        <taxon>Acanthomorphata</taxon>
        <taxon>Carangaria</taxon>
        <taxon>Pleuronectiformes</taxon>
        <taxon>Pleuronectoidei</taxon>
        <taxon>Pleuronectidae</taxon>
        <taxon>Pleuronectes</taxon>
    </lineage>
</organism>
<sequence length="80" mass="8670">MSHTGCSNEATLDSFVANRTSSWLPGTKRRVSHGSVGRCPGAHTALRSTHRGSRLKDEGTPPQHDVFQREVASLLIETGQ</sequence>
<keyword evidence="3" id="KW-1185">Reference proteome</keyword>
<dbReference type="Proteomes" id="UP001153269">
    <property type="component" value="Unassembled WGS sequence"/>
</dbReference>
<evidence type="ECO:0000256" key="1">
    <source>
        <dbReference type="SAM" id="MobiDB-lite"/>
    </source>
</evidence>
<accession>A0A9N7VHH6</accession>
<name>A0A9N7VHH6_PLEPL</name>
<proteinExistence type="predicted"/>
<dbReference type="AlphaFoldDB" id="A0A9N7VHH6"/>
<feature type="region of interest" description="Disordered" evidence="1">
    <location>
        <begin position="26"/>
        <end position="67"/>
    </location>
</feature>
<protein>
    <submittedName>
        <fullName evidence="2">Uncharacterized protein</fullName>
    </submittedName>
</protein>
<reference evidence="2" key="1">
    <citation type="submission" date="2020-03" db="EMBL/GenBank/DDBJ databases">
        <authorList>
            <person name="Weist P."/>
        </authorList>
    </citation>
    <scope>NUCLEOTIDE SEQUENCE</scope>
</reference>